<evidence type="ECO:0000256" key="1">
    <source>
        <dbReference type="SAM" id="MobiDB-lite"/>
    </source>
</evidence>
<dbReference type="EMBL" id="CAJJDP010000052">
    <property type="protein sequence ID" value="CAD8168625.1"/>
    <property type="molecule type" value="Genomic_DNA"/>
</dbReference>
<feature type="compositionally biased region" description="Basic and acidic residues" evidence="1">
    <location>
        <begin position="100"/>
        <end position="134"/>
    </location>
</feature>
<feature type="compositionally biased region" description="Polar residues" evidence="1">
    <location>
        <begin position="151"/>
        <end position="167"/>
    </location>
</feature>
<feature type="region of interest" description="Disordered" evidence="1">
    <location>
        <begin position="66"/>
        <end position="134"/>
    </location>
</feature>
<comment type="caution">
    <text evidence="2">The sequence shown here is derived from an EMBL/GenBank/DDBJ whole genome shotgun (WGS) entry which is preliminary data.</text>
</comment>
<feature type="compositionally biased region" description="Basic and acidic residues" evidence="1">
    <location>
        <begin position="182"/>
        <end position="193"/>
    </location>
</feature>
<evidence type="ECO:0000313" key="3">
    <source>
        <dbReference type="Proteomes" id="UP000683925"/>
    </source>
</evidence>
<dbReference type="Proteomes" id="UP000683925">
    <property type="component" value="Unassembled WGS sequence"/>
</dbReference>
<reference evidence="2" key="1">
    <citation type="submission" date="2021-01" db="EMBL/GenBank/DDBJ databases">
        <authorList>
            <consortium name="Genoscope - CEA"/>
            <person name="William W."/>
        </authorList>
    </citation>
    <scope>NUCLEOTIDE SEQUENCE</scope>
</reference>
<feature type="region of interest" description="Disordered" evidence="1">
    <location>
        <begin position="146"/>
        <end position="255"/>
    </location>
</feature>
<accession>A0A8S1UVH3</accession>
<feature type="compositionally biased region" description="Basic residues" evidence="1">
    <location>
        <begin position="207"/>
        <end position="220"/>
    </location>
</feature>
<dbReference type="AlphaFoldDB" id="A0A8S1UVH3"/>
<feature type="compositionally biased region" description="Polar residues" evidence="1">
    <location>
        <begin position="241"/>
        <end position="255"/>
    </location>
</feature>
<proteinExistence type="predicted"/>
<dbReference type="OMA" id="MYETADE"/>
<feature type="compositionally biased region" description="Acidic residues" evidence="1">
    <location>
        <begin position="171"/>
        <end position="180"/>
    </location>
</feature>
<keyword evidence="3" id="KW-1185">Reference proteome</keyword>
<protein>
    <submittedName>
        <fullName evidence="2">Uncharacterized protein</fullName>
    </submittedName>
</protein>
<organism evidence="2 3">
    <name type="scientific">Paramecium octaurelia</name>
    <dbReference type="NCBI Taxonomy" id="43137"/>
    <lineage>
        <taxon>Eukaryota</taxon>
        <taxon>Sar</taxon>
        <taxon>Alveolata</taxon>
        <taxon>Ciliophora</taxon>
        <taxon>Intramacronucleata</taxon>
        <taxon>Oligohymenophorea</taxon>
        <taxon>Peniculida</taxon>
        <taxon>Parameciidae</taxon>
        <taxon>Paramecium</taxon>
    </lineage>
</organism>
<evidence type="ECO:0000313" key="2">
    <source>
        <dbReference type="EMBL" id="CAD8168625.1"/>
    </source>
</evidence>
<feature type="compositionally biased region" description="Basic and acidic residues" evidence="1">
    <location>
        <begin position="70"/>
        <end position="79"/>
    </location>
</feature>
<gene>
    <name evidence="2" type="ORF">POCTA_138.1.T0520086</name>
</gene>
<dbReference type="OrthoDB" id="307814at2759"/>
<sequence>MNNETGKPNPIRLSTQLLYFMDYKIHQYSAEELYENRVRLFEQLMTEWNNMSATDQEKFSLKVRFPNGGEKSKYRKDESSSETMYETADEKPTKVAQPIIEEKSESKEKSEEKKSQEVIKEEQNNKHVASNKEIKQELQISYEVISEKEGNSQQPLKSQTSINQQITQEKEIDENEESMIQEDSRENKKKVDDLSQENQVEEQPGLKRGKRISKGQRRSQRGNNDTKKQKVGQIQKRALSISKQKQLDSQQSEKQFSVVDTLTLKQLKDQIKNLFKQIE</sequence>
<name>A0A8S1UVH3_PAROT</name>